<organism evidence="1 2">
    <name type="scientific">Kribbella shirazensis</name>
    <dbReference type="NCBI Taxonomy" id="1105143"/>
    <lineage>
        <taxon>Bacteria</taxon>
        <taxon>Bacillati</taxon>
        <taxon>Actinomycetota</taxon>
        <taxon>Actinomycetes</taxon>
        <taxon>Propionibacteriales</taxon>
        <taxon>Kribbellaceae</taxon>
        <taxon>Kribbella</taxon>
    </lineage>
</organism>
<proteinExistence type="predicted"/>
<sequence length="48" mass="5033">MDPDAAFAAEAGGCYVKRAVVLARLEGDHLAVRQSAVFGLELTVDEAV</sequence>
<gene>
    <name evidence="1" type="ORF">BJY22_003969</name>
</gene>
<comment type="caution">
    <text evidence="1">The sequence shown here is derived from an EMBL/GenBank/DDBJ whole genome shotgun (WGS) entry which is preliminary data.</text>
</comment>
<dbReference type="RefSeq" id="WP_167208901.1">
    <property type="nucleotide sequence ID" value="NZ_JAASRO010000001.1"/>
</dbReference>
<keyword evidence="2" id="KW-1185">Reference proteome</keyword>
<evidence type="ECO:0000313" key="2">
    <source>
        <dbReference type="Proteomes" id="UP000555407"/>
    </source>
</evidence>
<accession>A0A7X5VD16</accession>
<evidence type="ECO:0000313" key="1">
    <source>
        <dbReference type="EMBL" id="NIK58252.1"/>
    </source>
</evidence>
<dbReference type="AlphaFoldDB" id="A0A7X5VD16"/>
<dbReference type="EMBL" id="JAASRO010000001">
    <property type="protein sequence ID" value="NIK58252.1"/>
    <property type="molecule type" value="Genomic_DNA"/>
</dbReference>
<name>A0A7X5VD16_9ACTN</name>
<protein>
    <submittedName>
        <fullName evidence="1">Uncharacterized protein</fullName>
    </submittedName>
</protein>
<dbReference type="Proteomes" id="UP000555407">
    <property type="component" value="Unassembled WGS sequence"/>
</dbReference>
<reference evidence="1 2" key="1">
    <citation type="submission" date="2020-03" db="EMBL/GenBank/DDBJ databases">
        <title>Sequencing the genomes of 1000 actinobacteria strains.</title>
        <authorList>
            <person name="Klenk H.-P."/>
        </authorList>
    </citation>
    <scope>NUCLEOTIDE SEQUENCE [LARGE SCALE GENOMIC DNA]</scope>
    <source>
        <strain evidence="1 2">DSM 45490</strain>
    </source>
</reference>